<reference evidence="1" key="2">
    <citation type="submission" date="2008-06" db="EMBL/GenBank/DDBJ databases">
        <authorList>
            <consortium name="FlyBase"/>
        </authorList>
    </citation>
    <scope>NUCLEOTIDE SEQUENCE</scope>
    <source>
        <strain evidence="1">MSH-3</strain>
    </source>
</reference>
<protein>
    <submittedName>
        <fullName evidence="2">GL20680</fullName>
    </submittedName>
    <submittedName>
        <fullName evidence="1">GL26895</fullName>
    </submittedName>
</protein>
<dbReference type="Proteomes" id="UP000008744">
    <property type="component" value="Unassembled WGS sequence"/>
</dbReference>
<keyword evidence="3" id="KW-1185">Reference proteome</keyword>
<sequence length="78" mass="8479">MGCIQIVASLTAAYGELQDGEGESEKSYQAGTVSNGLDDIKVLEPPGEMPPAELLSTRTKRSWSSAVRRRFPPLQSRL</sequence>
<dbReference type="AlphaFoldDB" id="B4H2T2"/>
<gene>
    <name evidence="1" type="primary">Dper\GL26895</name>
    <name evidence="2" type="synonym">Dper\GL20680</name>
    <name evidence="2" type="ORF">Dper_GL20680</name>
    <name evidence="1" type="ORF">Dper_GL26895</name>
    <name evidence="1" type="ORF">GL20680</name>
    <name evidence="1" type="ORF">GL26895</name>
</gene>
<evidence type="ECO:0000313" key="3">
    <source>
        <dbReference type="Proteomes" id="UP000008744"/>
    </source>
</evidence>
<dbReference type="HOGENOM" id="CLU_2624614_0_0_1"/>
<evidence type="ECO:0000313" key="1">
    <source>
        <dbReference type="EMBL" id="EDW30649.1"/>
    </source>
</evidence>
<dbReference type="EMBL" id="CH479204">
    <property type="protein sequence ID" value="EDW30649.1"/>
    <property type="molecule type" value="Genomic_DNA"/>
</dbReference>
<reference evidence="1 3" key="1">
    <citation type="journal article" date="2007" name="Nature">
        <title>Evolution of genes and genomes on the Drosophila phylogeny.</title>
        <authorList>
            <consortium name="Drosophila 12 Genomes Consortium"/>
            <person name="Clark A.G."/>
            <person name="Eisen M.B."/>
            <person name="Smith D.R."/>
            <person name="Bergman C.M."/>
            <person name="Oliver B."/>
            <person name="Markow T.A."/>
            <person name="Kaufman T.C."/>
            <person name="Kellis M."/>
            <person name="Gelbart W."/>
            <person name="Iyer V.N."/>
            <person name="Pollard D.A."/>
            <person name="Sackton T.B."/>
            <person name="Larracuente A.M."/>
            <person name="Singh N.D."/>
            <person name="Abad J.P."/>
            <person name="Abt D.N."/>
            <person name="Adryan B."/>
            <person name="Aguade M."/>
            <person name="Akashi H."/>
            <person name="Anderson W.W."/>
            <person name="Aquadro C.F."/>
            <person name="Ardell D.H."/>
            <person name="Arguello R."/>
            <person name="Artieri C.G."/>
            <person name="Barbash D.A."/>
            <person name="Barker D."/>
            <person name="Barsanti P."/>
            <person name="Batterham P."/>
            <person name="Batzoglou S."/>
            <person name="Begun D."/>
            <person name="Bhutkar A."/>
            <person name="Blanco E."/>
            <person name="Bosak S.A."/>
            <person name="Bradley R.K."/>
            <person name="Brand A.D."/>
            <person name="Brent M.R."/>
            <person name="Brooks A.N."/>
            <person name="Brown R.H."/>
            <person name="Butlin R.K."/>
            <person name="Caggese C."/>
            <person name="Calvi B.R."/>
            <person name="Bernardo de Carvalho A."/>
            <person name="Caspi A."/>
            <person name="Castrezana S."/>
            <person name="Celniker S.E."/>
            <person name="Chang J.L."/>
            <person name="Chapple C."/>
            <person name="Chatterji S."/>
            <person name="Chinwalla A."/>
            <person name="Civetta A."/>
            <person name="Clifton S.W."/>
            <person name="Comeron J.M."/>
            <person name="Costello J.C."/>
            <person name="Coyne J.A."/>
            <person name="Daub J."/>
            <person name="David R.G."/>
            <person name="Delcher A.L."/>
            <person name="Delehaunty K."/>
            <person name="Do C.B."/>
            <person name="Ebling H."/>
            <person name="Edwards K."/>
            <person name="Eickbush T."/>
            <person name="Evans J.D."/>
            <person name="Filipski A."/>
            <person name="Findeiss S."/>
            <person name="Freyhult E."/>
            <person name="Fulton L."/>
            <person name="Fulton R."/>
            <person name="Garcia A.C."/>
            <person name="Gardiner A."/>
            <person name="Garfield D.A."/>
            <person name="Garvin B.E."/>
            <person name="Gibson G."/>
            <person name="Gilbert D."/>
            <person name="Gnerre S."/>
            <person name="Godfrey J."/>
            <person name="Good R."/>
            <person name="Gotea V."/>
            <person name="Gravely B."/>
            <person name="Greenberg A.J."/>
            <person name="Griffiths-Jones S."/>
            <person name="Gross S."/>
            <person name="Guigo R."/>
            <person name="Gustafson E.A."/>
            <person name="Haerty W."/>
            <person name="Hahn M.W."/>
            <person name="Halligan D.L."/>
            <person name="Halpern A.L."/>
            <person name="Halter G.M."/>
            <person name="Han M.V."/>
            <person name="Heger A."/>
            <person name="Hillier L."/>
            <person name="Hinrichs A.S."/>
            <person name="Holmes I."/>
            <person name="Hoskins R.A."/>
            <person name="Hubisz M.J."/>
            <person name="Hultmark D."/>
            <person name="Huntley M.A."/>
            <person name="Jaffe D.B."/>
            <person name="Jagadeeshan S."/>
            <person name="Jeck W.R."/>
            <person name="Johnson J."/>
            <person name="Jones C.D."/>
            <person name="Jordan W.C."/>
            <person name="Karpen G.H."/>
            <person name="Kataoka E."/>
            <person name="Keightley P.D."/>
            <person name="Kheradpour P."/>
            <person name="Kirkness E.F."/>
            <person name="Koerich L.B."/>
            <person name="Kristiansen K."/>
            <person name="Kudrna D."/>
            <person name="Kulathinal R.J."/>
            <person name="Kumar S."/>
            <person name="Kwok R."/>
            <person name="Lander E."/>
            <person name="Langley C.H."/>
            <person name="Lapoint R."/>
            <person name="Lazzaro B.P."/>
            <person name="Lee S.J."/>
            <person name="Levesque L."/>
            <person name="Li R."/>
            <person name="Lin C.F."/>
            <person name="Lin M.F."/>
            <person name="Lindblad-Toh K."/>
            <person name="Llopart A."/>
            <person name="Long M."/>
            <person name="Low L."/>
            <person name="Lozovsky E."/>
            <person name="Lu J."/>
            <person name="Luo M."/>
            <person name="Machado C.A."/>
            <person name="Makalowski W."/>
            <person name="Marzo M."/>
            <person name="Matsuda M."/>
            <person name="Matzkin L."/>
            <person name="McAllister B."/>
            <person name="McBride C.S."/>
            <person name="McKernan B."/>
            <person name="McKernan K."/>
            <person name="Mendez-Lago M."/>
            <person name="Minx P."/>
            <person name="Mollenhauer M.U."/>
            <person name="Montooth K."/>
            <person name="Mount S.M."/>
            <person name="Mu X."/>
            <person name="Myers E."/>
            <person name="Negre B."/>
            <person name="Newfeld S."/>
            <person name="Nielsen R."/>
            <person name="Noor M.A."/>
            <person name="O'Grady P."/>
            <person name="Pachter L."/>
            <person name="Papaceit M."/>
            <person name="Parisi M.J."/>
            <person name="Parisi M."/>
            <person name="Parts L."/>
            <person name="Pedersen J.S."/>
            <person name="Pesole G."/>
            <person name="Phillippy A.M."/>
            <person name="Ponting C.P."/>
            <person name="Pop M."/>
            <person name="Porcelli D."/>
            <person name="Powell J.R."/>
            <person name="Prohaska S."/>
            <person name="Pruitt K."/>
            <person name="Puig M."/>
            <person name="Quesneville H."/>
            <person name="Ram K.R."/>
            <person name="Rand D."/>
            <person name="Rasmussen M.D."/>
            <person name="Reed L.K."/>
            <person name="Reenan R."/>
            <person name="Reily A."/>
            <person name="Remington K.A."/>
            <person name="Rieger T.T."/>
            <person name="Ritchie M.G."/>
            <person name="Robin C."/>
            <person name="Rogers Y.H."/>
            <person name="Rohde C."/>
            <person name="Rozas J."/>
            <person name="Rubenfield M.J."/>
            <person name="Ruiz A."/>
            <person name="Russo S."/>
            <person name="Salzberg S.L."/>
            <person name="Sanchez-Gracia A."/>
            <person name="Saranga D.J."/>
            <person name="Sato H."/>
            <person name="Schaeffer S.W."/>
            <person name="Schatz M.C."/>
            <person name="Schlenke T."/>
            <person name="Schwartz R."/>
            <person name="Segarra C."/>
            <person name="Singh R.S."/>
            <person name="Sirot L."/>
            <person name="Sirota M."/>
            <person name="Sisneros N.B."/>
            <person name="Smith C.D."/>
            <person name="Smith T.F."/>
            <person name="Spieth J."/>
            <person name="Stage D.E."/>
            <person name="Stark A."/>
            <person name="Stephan W."/>
            <person name="Strausberg R.L."/>
            <person name="Strempel S."/>
            <person name="Sturgill D."/>
            <person name="Sutton G."/>
            <person name="Sutton G.G."/>
            <person name="Tao W."/>
            <person name="Teichmann S."/>
            <person name="Tobari Y.N."/>
            <person name="Tomimura Y."/>
            <person name="Tsolas J.M."/>
            <person name="Valente V.L."/>
            <person name="Venter E."/>
            <person name="Venter J.C."/>
            <person name="Vicario S."/>
            <person name="Vieira F.G."/>
            <person name="Vilella A.J."/>
            <person name="Villasante A."/>
            <person name="Walenz B."/>
            <person name="Wang J."/>
            <person name="Wasserman M."/>
            <person name="Watts T."/>
            <person name="Wilson D."/>
            <person name="Wilson R.K."/>
            <person name="Wing R.A."/>
            <person name="Wolfner M.F."/>
            <person name="Wong A."/>
            <person name="Wong G.K."/>
            <person name="Wu C.I."/>
            <person name="Wu G."/>
            <person name="Yamamoto D."/>
            <person name="Yang H.P."/>
            <person name="Yang S.P."/>
            <person name="Yorke J.A."/>
            <person name="Yoshida K."/>
            <person name="Zdobnov E."/>
            <person name="Zhang P."/>
            <person name="Zhang Y."/>
            <person name="Zimin A.V."/>
            <person name="Baldwin J."/>
            <person name="Abdouelleil A."/>
            <person name="Abdulkadir J."/>
            <person name="Abebe A."/>
            <person name="Abera B."/>
            <person name="Abreu J."/>
            <person name="Acer S.C."/>
            <person name="Aftuck L."/>
            <person name="Alexander A."/>
            <person name="An P."/>
            <person name="Anderson E."/>
            <person name="Anderson S."/>
            <person name="Arachi H."/>
            <person name="Azer M."/>
            <person name="Bachantsang P."/>
            <person name="Barry A."/>
            <person name="Bayul T."/>
            <person name="Berlin A."/>
            <person name="Bessette D."/>
            <person name="Bloom T."/>
            <person name="Blye J."/>
            <person name="Boguslavskiy L."/>
            <person name="Bonnet C."/>
            <person name="Boukhgalter B."/>
            <person name="Bourzgui I."/>
            <person name="Brown A."/>
            <person name="Cahill P."/>
            <person name="Channer S."/>
            <person name="Cheshatsang Y."/>
            <person name="Chuda L."/>
            <person name="Citroen M."/>
            <person name="Collymore A."/>
            <person name="Cooke P."/>
            <person name="Costello M."/>
            <person name="D'Aco K."/>
            <person name="Daza R."/>
            <person name="De Haan G."/>
            <person name="DeGray S."/>
            <person name="DeMaso C."/>
            <person name="Dhargay N."/>
            <person name="Dooley K."/>
            <person name="Dooley E."/>
            <person name="Doricent M."/>
            <person name="Dorje P."/>
            <person name="Dorjee K."/>
            <person name="Dupes A."/>
            <person name="Elong R."/>
            <person name="Falk J."/>
            <person name="Farina A."/>
            <person name="Faro S."/>
            <person name="Ferguson D."/>
            <person name="Fisher S."/>
            <person name="Foley C.D."/>
            <person name="Franke A."/>
            <person name="Friedrich D."/>
            <person name="Gadbois L."/>
            <person name="Gearin G."/>
            <person name="Gearin C.R."/>
            <person name="Giannoukos G."/>
            <person name="Goode T."/>
            <person name="Graham J."/>
            <person name="Grandbois E."/>
            <person name="Grewal S."/>
            <person name="Gyaltsen K."/>
            <person name="Hafez N."/>
            <person name="Hagos B."/>
            <person name="Hall J."/>
            <person name="Henson C."/>
            <person name="Hollinger A."/>
            <person name="Honan T."/>
            <person name="Huard M.D."/>
            <person name="Hughes L."/>
            <person name="Hurhula B."/>
            <person name="Husby M.E."/>
            <person name="Kamat A."/>
            <person name="Kanga B."/>
            <person name="Kashin S."/>
            <person name="Khazanovich D."/>
            <person name="Kisner P."/>
            <person name="Lance K."/>
            <person name="Lara M."/>
            <person name="Lee W."/>
            <person name="Lennon N."/>
            <person name="Letendre F."/>
            <person name="LeVine R."/>
            <person name="Lipovsky A."/>
            <person name="Liu X."/>
            <person name="Liu J."/>
            <person name="Liu S."/>
            <person name="Lokyitsang T."/>
            <person name="Lokyitsang Y."/>
            <person name="Lubonja R."/>
            <person name="Lui A."/>
            <person name="MacDonald P."/>
            <person name="Magnisalis V."/>
            <person name="Maru K."/>
            <person name="Matthews C."/>
            <person name="McCusker W."/>
            <person name="McDonough S."/>
            <person name="Mehta T."/>
            <person name="Meldrim J."/>
            <person name="Meneus L."/>
            <person name="Mihai O."/>
            <person name="Mihalev A."/>
            <person name="Mihova T."/>
            <person name="Mittelman R."/>
            <person name="Mlenga V."/>
            <person name="Montmayeur A."/>
            <person name="Mulrain L."/>
            <person name="Navidi A."/>
            <person name="Naylor J."/>
            <person name="Negash T."/>
            <person name="Nguyen T."/>
            <person name="Nguyen N."/>
            <person name="Nicol R."/>
            <person name="Norbu C."/>
            <person name="Norbu N."/>
            <person name="Novod N."/>
            <person name="O'Neill B."/>
            <person name="Osman S."/>
            <person name="Markiewicz E."/>
            <person name="Oyono O.L."/>
            <person name="Patti C."/>
            <person name="Phunkhang P."/>
            <person name="Pierre F."/>
            <person name="Priest M."/>
            <person name="Raghuraman S."/>
            <person name="Rege F."/>
            <person name="Reyes R."/>
            <person name="Rise C."/>
            <person name="Rogov P."/>
            <person name="Ross K."/>
            <person name="Ryan E."/>
            <person name="Settipalli S."/>
            <person name="Shea T."/>
            <person name="Sherpa N."/>
            <person name="Shi L."/>
            <person name="Shih D."/>
            <person name="Sparrow T."/>
            <person name="Spaulding J."/>
            <person name="Stalker J."/>
            <person name="Stange-Thomann N."/>
            <person name="Stavropoulos S."/>
            <person name="Stone C."/>
            <person name="Strader C."/>
            <person name="Tesfaye S."/>
            <person name="Thomson T."/>
            <person name="Thoulutsang Y."/>
            <person name="Thoulutsang D."/>
            <person name="Topham K."/>
            <person name="Topping I."/>
            <person name="Tsamla T."/>
            <person name="Vassiliev H."/>
            <person name="Vo A."/>
            <person name="Wangchuk T."/>
            <person name="Wangdi T."/>
            <person name="Weiand M."/>
            <person name="Wilkinson J."/>
            <person name="Wilson A."/>
            <person name="Yadav S."/>
            <person name="Young G."/>
            <person name="Yu Q."/>
            <person name="Zembek L."/>
            <person name="Zhong D."/>
            <person name="Zimmer A."/>
            <person name="Zwirko Z."/>
            <person name="Jaffe D.B."/>
            <person name="Alvarez P."/>
            <person name="Brockman W."/>
            <person name="Butler J."/>
            <person name="Chin C."/>
            <person name="Gnerre S."/>
            <person name="Grabherr M."/>
            <person name="Kleber M."/>
            <person name="Mauceli E."/>
            <person name="MacCallum I."/>
        </authorList>
    </citation>
    <scope>NUCLEOTIDE SEQUENCE [LARGE SCALE GENOMIC DNA]</scope>
    <source>
        <strain evidence="1">MSH-3</strain>
        <strain evidence="3">MSH-3 / Tucson 14011-0111.49</strain>
    </source>
</reference>
<accession>B4H2T2</accession>
<dbReference type="EMBL" id="CH689817">
    <property type="protein sequence ID" value="EDW39956.1"/>
    <property type="molecule type" value="Genomic_DNA"/>
</dbReference>
<proteinExistence type="predicted"/>
<evidence type="ECO:0000313" key="2">
    <source>
        <dbReference type="EMBL" id="EDW39956.1"/>
    </source>
</evidence>
<organism evidence="3">
    <name type="scientific">Drosophila persimilis</name>
    <name type="common">Fruit fly</name>
    <dbReference type="NCBI Taxonomy" id="7234"/>
    <lineage>
        <taxon>Eukaryota</taxon>
        <taxon>Metazoa</taxon>
        <taxon>Ecdysozoa</taxon>
        <taxon>Arthropoda</taxon>
        <taxon>Hexapoda</taxon>
        <taxon>Insecta</taxon>
        <taxon>Pterygota</taxon>
        <taxon>Neoptera</taxon>
        <taxon>Endopterygota</taxon>
        <taxon>Diptera</taxon>
        <taxon>Brachycera</taxon>
        <taxon>Muscomorpha</taxon>
        <taxon>Ephydroidea</taxon>
        <taxon>Drosophilidae</taxon>
        <taxon>Drosophila</taxon>
        <taxon>Sophophora</taxon>
    </lineage>
</organism>
<name>B4H2T2_DROPE</name>
<dbReference type="OrthoDB" id="61560at2759"/>